<dbReference type="AlphaFoldDB" id="W7XJ13"/>
<dbReference type="EMBL" id="GG662740">
    <property type="protein sequence ID" value="EWS75101.1"/>
    <property type="molecule type" value="Genomic_DNA"/>
</dbReference>
<dbReference type="GeneID" id="24438259"/>
<sequence>MQYNRFALNDLSHQKNLNFQTPISHHKLSNSAQQNKNQQQGNQYLLQSGNEKSSSKNSLSQQLQIFQQPALQQISQQYTQQQTTQSQPQINSSPKIETPFFTTNLKNTANTNIFAQSQQNQSQMRKENIFLSSQQLQQEEPIQYKFGGSYQIFESMIGDGIKEMEQIFTQNDFAFSEDQRAEAFAGCIDIQRLQEVMEEGQTSELDIYVDNQFQNNHLQIHVPNDLFDEENAIKKSLSVLNQEYINLDKFSIQDENCDLGDDFYDQQYDENEVDTINFQKKKSYC</sequence>
<feature type="region of interest" description="Disordered" evidence="1">
    <location>
        <begin position="77"/>
        <end position="97"/>
    </location>
</feature>
<evidence type="ECO:0000313" key="3">
    <source>
        <dbReference type="Proteomes" id="UP000009168"/>
    </source>
</evidence>
<feature type="compositionally biased region" description="Low complexity" evidence="1">
    <location>
        <begin position="77"/>
        <end position="94"/>
    </location>
</feature>
<reference evidence="3" key="1">
    <citation type="journal article" date="2006" name="PLoS Biol.">
        <title>Macronuclear genome sequence of the ciliate Tetrahymena thermophila, a model eukaryote.</title>
        <authorList>
            <person name="Eisen J.A."/>
            <person name="Coyne R.S."/>
            <person name="Wu M."/>
            <person name="Wu D."/>
            <person name="Thiagarajan M."/>
            <person name="Wortman J.R."/>
            <person name="Badger J.H."/>
            <person name="Ren Q."/>
            <person name="Amedeo P."/>
            <person name="Jones K.M."/>
            <person name="Tallon L.J."/>
            <person name="Delcher A.L."/>
            <person name="Salzberg S.L."/>
            <person name="Silva J.C."/>
            <person name="Haas B.J."/>
            <person name="Majoros W.H."/>
            <person name="Farzad M."/>
            <person name="Carlton J.M."/>
            <person name="Smith R.K. Jr."/>
            <person name="Garg J."/>
            <person name="Pearlman R.E."/>
            <person name="Karrer K.M."/>
            <person name="Sun L."/>
            <person name="Manning G."/>
            <person name="Elde N.C."/>
            <person name="Turkewitz A.P."/>
            <person name="Asai D.J."/>
            <person name="Wilkes D.E."/>
            <person name="Wang Y."/>
            <person name="Cai H."/>
            <person name="Collins K."/>
            <person name="Stewart B.A."/>
            <person name="Lee S.R."/>
            <person name="Wilamowska K."/>
            <person name="Weinberg Z."/>
            <person name="Ruzzo W.L."/>
            <person name="Wloga D."/>
            <person name="Gaertig J."/>
            <person name="Frankel J."/>
            <person name="Tsao C.-C."/>
            <person name="Gorovsky M.A."/>
            <person name="Keeling P.J."/>
            <person name="Waller R.F."/>
            <person name="Patron N.J."/>
            <person name="Cherry J.M."/>
            <person name="Stover N.A."/>
            <person name="Krieger C.J."/>
            <person name="del Toro C."/>
            <person name="Ryder H.F."/>
            <person name="Williamson S.C."/>
            <person name="Barbeau R.A."/>
            <person name="Hamilton E.P."/>
            <person name="Orias E."/>
        </authorList>
    </citation>
    <scope>NUCLEOTIDE SEQUENCE [LARGE SCALE GENOMIC DNA]</scope>
    <source>
        <strain evidence="3">SB210</strain>
    </source>
</reference>
<accession>W7XJ13</accession>
<evidence type="ECO:0000313" key="2">
    <source>
        <dbReference type="EMBL" id="EWS75101.1"/>
    </source>
</evidence>
<evidence type="ECO:0000256" key="1">
    <source>
        <dbReference type="SAM" id="MobiDB-lite"/>
    </source>
</evidence>
<name>W7XJ13_TETTS</name>
<protein>
    <submittedName>
        <fullName evidence="2">Uncharacterized protein</fullName>
    </submittedName>
</protein>
<keyword evidence="3" id="KW-1185">Reference proteome</keyword>
<dbReference type="Proteomes" id="UP000009168">
    <property type="component" value="Unassembled WGS sequence"/>
</dbReference>
<dbReference type="KEGG" id="tet:TTHERM_000295779"/>
<gene>
    <name evidence="2" type="ORF">TTHERM_000295779</name>
</gene>
<organism evidence="2 3">
    <name type="scientific">Tetrahymena thermophila (strain SB210)</name>
    <dbReference type="NCBI Taxonomy" id="312017"/>
    <lineage>
        <taxon>Eukaryota</taxon>
        <taxon>Sar</taxon>
        <taxon>Alveolata</taxon>
        <taxon>Ciliophora</taxon>
        <taxon>Intramacronucleata</taxon>
        <taxon>Oligohymenophorea</taxon>
        <taxon>Hymenostomatida</taxon>
        <taxon>Tetrahymenina</taxon>
        <taxon>Tetrahymenidae</taxon>
        <taxon>Tetrahymena</taxon>
    </lineage>
</organism>
<dbReference type="RefSeq" id="XP_012652339.1">
    <property type="nucleotide sequence ID" value="XM_012796885.1"/>
</dbReference>
<proteinExistence type="predicted"/>
<dbReference type="InParanoid" id="W7XJ13"/>